<evidence type="ECO:0000313" key="1">
    <source>
        <dbReference type="EMBL" id="GAA0167972.1"/>
    </source>
</evidence>
<dbReference type="AlphaFoldDB" id="A0AAV3QYS2"/>
<gene>
    <name evidence="1" type="ORF">LIER_22796</name>
</gene>
<dbReference type="EMBL" id="BAABME010006293">
    <property type="protein sequence ID" value="GAA0167972.1"/>
    <property type="molecule type" value="Genomic_DNA"/>
</dbReference>
<proteinExistence type="predicted"/>
<organism evidence="1 2">
    <name type="scientific">Lithospermum erythrorhizon</name>
    <name type="common">Purple gromwell</name>
    <name type="synonym">Lithospermum officinale var. erythrorhizon</name>
    <dbReference type="NCBI Taxonomy" id="34254"/>
    <lineage>
        <taxon>Eukaryota</taxon>
        <taxon>Viridiplantae</taxon>
        <taxon>Streptophyta</taxon>
        <taxon>Embryophyta</taxon>
        <taxon>Tracheophyta</taxon>
        <taxon>Spermatophyta</taxon>
        <taxon>Magnoliopsida</taxon>
        <taxon>eudicotyledons</taxon>
        <taxon>Gunneridae</taxon>
        <taxon>Pentapetalae</taxon>
        <taxon>asterids</taxon>
        <taxon>lamiids</taxon>
        <taxon>Boraginales</taxon>
        <taxon>Boraginaceae</taxon>
        <taxon>Boraginoideae</taxon>
        <taxon>Lithospermeae</taxon>
        <taxon>Lithospermum</taxon>
    </lineage>
</organism>
<accession>A0AAV3QYS2</accession>
<keyword evidence="2" id="KW-1185">Reference proteome</keyword>
<dbReference type="Pfam" id="PF14223">
    <property type="entry name" value="Retrotran_gag_2"/>
    <property type="match status" value="1"/>
</dbReference>
<sequence>MTDEKWNKLDRKVLGSIRLKLADNVSHNVAKVTTAQGEMKVLLNLYVKPTTHNKVSLVKNLFNKTIVEDTPANTHLNSMNNIINQLTTAGFVVNDE</sequence>
<name>A0AAV3QYS2_LITER</name>
<comment type="caution">
    <text evidence="1">The sequence shown here is derived from an EMBL/GenBank/DDBJ whole genome shotgun (WGS) entry which is preliminary data.</text>
</comment>
<dbReference type="Proteomes" id="UP001454036">
    <property type="component" value="Unassembled WGS sequence"/>
</dbReference>
<reference evidence="1 2" key="1">
    <citation type="submission" date="2024-01" db="EMBL/GenBank/DDBJ databases">
        <title>The complete chloroplast genome sequence of Lithospermum erythrorhizon: insights into the phylogenetic relationship among Boraginaceae species and the maternal lineages of purple gromwells.</title>
        <authorList>
            <person name="Okada T."/>
            <person name="Watanabe K."/>
        </authorList>
    </citation>
    <scope>NUCLEOTIDE SEQUENCE [LARGE SCALE GENOMIC DNA]</scope>
</reference>
<protein>
    <submittedName>
        <fullName evidence="1">Uncharacterized protein</fullName>
    </submittedName>
</protein>
<evidence type="ECO:0000313" key="2">
    <source>
        <dbReference type="Proteomes" id="UP001454036"/>
    </source>
</evidence>